<dbReference type="eggNOG" id="COG1295">
    <property type="taxonomic scope" value="Bacteria"/>
</dbReference>
<sequence>MKTTADSSSKKPLDRWKDRARSFIAWVKETRAVRAVRRYQLANGSILAGGITYTALFSLSAALTIGVTLLMRVFGNNEQLRDQIFESLDQSVPGLINTGDNGGLVRPEDLTVSPTVTLTSAIAVGVLLFTALRVMAAFRKSLHAMFGMVTARKNKPIDKLRELIGFAVIAVGVFVSAVATIAVSAVGRWMSGQLVGGELWSALIPVGSILVGVLVDAGMFVLLMRVLAGLKMPRKDLFAGAAVAAAGLGLLRVLGTSVVAGSATSNPLFASATVIITILVWINTSARIILIAAAFAADPPHAILTREEEMSAMSV</sequence>
<feature type="transmembrane region" description="Helical" evidence="6">
    <location>
        <begin position="163"/>
        <end position="187"/>
    </location>
</feature>
<dbReference type="Pfam" id="PF03631">
    <property type="entry name" value="Virul_fac_BrkB"/>
    <property type="match status" value="1"/>
</dbReference>
<feature type="transmembrane region" description="Helical" evidence="6">
    <location>
        <begin position="46"/>
        <end position="71"/>
    </location>
</feature>
<dbReference type="RefSeq" id="WP_015771107.1">
    <property type="nucleotide sequence ID" value="NC_013174.1"/>
</dbReference>
<feature type="transmembrane region" description="Helical" evidence="6">
    <location>
        <begin position="199"/>
        <end position="224"/>
    </location>
</feature>
<feature type="transmembrane region" description="Helical" evidence="6">
    <location>
        <begin position="116"/>
        <end position="138"/>
    </location>
</feature>
<evidence type="ECO:0000256" key="1">
    <source>
        <dbReference type="ARBA" id="ARBA00004651"/>
    </source>
</evidence>
<keyword evidence="8" id="KW-1185">Reference proteome</keyword>
<evidence type="ECO:0000256" key="3">
    <source>
        <dbReference type="ARBA" id="ARBA00022692"/>
    </source>
</evidence>
<dbReference type="Proteomes" id="UP000000628">
    <property type="component" value="Chromosome"/>
</dbReference>
<dbReference type="HOGENOM" id="CLU_050028_1_0_11"/>
<accession>C7R2A8</accession>
<organism evidence="7 8">
    <name type="scientific">Jonesia denitrificans (strain ATCC 14870 / DSM 20603 / BCRC 15368 / CIP 55.134 / JCM 11481 / NBRC 15587 / NCTC 10816 / Prevot 55134)</name>
    <name type="common">Listeria denitrificans</name>
    <dbReference type="NCBI Taxonomy" id="471856"/>
    <lineage>
        <taxon>Bacteria</taxon>
        <taxon>Bacillati</taxon>
        <taxon>Actinomycetota</taxon>
        <taxon>Actinomycetes</taxon>
        <taxon>Micrococcales</taxon>
        <taxon>Jonesiaceae</taxon>
        <taxon>Jonesia</taxon>
    </lineage>
</organism>
<dbReference type="PIRSF" id="PIRSF035875">
    <property type="entry name" value="RNase_BN"/>
    <property type="match status" value="1"/>
</dbReference>
<evidence type="ECO:0000256" key="4">
    <source>
        <dbReference type="ARBA" id="ARBA00022989"/>
    </source>
</evidence>
<keyword evidence="3 6" id="KW-0812">Transmembrane</keyword>
<name>C7R2A8_JONDD</name>
<feature type="transmembrane region" description="Helical" evidence="6">
    <location>
        <begin position="274"/>
        <end position="297"/>
    </location>
</feature>
<evidence type="ECO:0000313" key="8">
    <source>
        <dbReference type="Proteomes" id="UP000000628"/>
    </source>
</evidence>
<reference evidence="7 8" key="1">
    <citation type="journal article" date="2009" name="Stand. Genomic Sci.">
        <title>Complete genome sequence of Jonesia denitrificans type strain (Prevot 55134).</title>
        <authorList>
            <person name="Pukall R."/>
            <person name="Gehrich-Schroter G."/>
            <person name="Lapidus A."/>
            <person name="Nolan M."/>
            <person name="Glavina Del Rio T."/>
            <person name="Lucas S."/>
            <person name="Chen F."/>
            <person name="Tice H."/>
            <person name="Pitluck S."/>
            <person name="Cheng J.F."/>
            <person name="Copeland A."/>
            <person name="Saunders E."/>
            <person name="Brettin T."/>
            <person name="Detter J.C."/>
            <person name="Bruce D."/>
            <person name="Goodwin L."/>
            <person name="Pati A."/>
            <person name="Ivanova N."/>
            <person name="Mavromatis K."/>
            <person name="Ovchinnikova G."/>
            <person name="Chen A."/>
            <person name="Palaniappan K."/>
            <person name="Land M."/>
            <person name="Hauser L."/>
            <person name="Chang Y.J."/>
            <person name="Jeffries C.D."/>
            <person name="Chain P."/>
            <person name="Goker M."/>
            <person name="Bristow J."/>
            <person name="Eisen J.A."/>
            <person name="Markowitz V."/>
            <person name="Hugenholtz P."/>
            <person name="Kyrpides N.C."/>
            <person name="Klenk H.P."/>
            <person name="Han C."/>
        </authorList>
    </citation>
    <scope>NUCLEOTIDE SEQUENCE [LARGE SCALE GENOMIC DNA]</scope>
    <source>
        <strain evidence="8">ATCC 14870 / DSM 20603 / BCRC 15368 / CIP 55.134 / JCM 11481 / NBRC 15587 / NCTC 10816 / Prevot 55134</strain>
    </source>
</reference>
<evidence type="ECO:0000256" key="5">
    <source>
        <dbReference type="ARBA" id="ARBA00023136"/>
    </source>
</evidence>
<dbReference type="EMBL" id="CP001706">
    <property type="protein sequence ID" value="ACV08479.1"/>
    <property type="molecule type" value="Genomic_DNA"/>
</dbReference>
<dbReference type="KEGG" id="jde:Jden_0817"/>
<dbReference type="AlphaFoldDB" id="C7R2A8"/>
<dbReference type="PANTHER" id="PTHR30213">
    <property type="entry name" value="INNER MEMBRANE PROTEIN YHJD"/>
    <property type="match status" value="1"/>
</dbReference>
<comment type="subcellular location">
    <subcellularLocation>
        <location evidence="1">Cell membrane</location>
        <topology evidence="1">Multi-pass membrane protein</topology>
    </subcellularLocation>
</comment>
<protein>
    <submittedName>
        <fullName evidence="7">Ribonuclease BN</fullName>
    </submittedName>
</protein>
<proteinExistence type="predicted"/>
<evidence type="ECO:0000313" key="7">
    <source>
        <dbReference type="EMBL" id="ACV08479.1"/>
    </source>
</evidence>
<evidence type="ECO:0000256" key="2">
    <source>
        <dbReference type="ARBA" id="ARBA00022475"/>
    </source>
</evidence>
<dbReference type="OrthoDB" id="5143175at2"/>
<dbReference type="STRING" id="471856.Jden_0817"/>
<evidence type="ECO:0000256" key="6">
    <source>
        <dbReference type="SAM" id="Phobius"/>
    </source>
</evidence>
<dbReference type="GO" id="GO:0005886">
    <property type="term" value="C:plasma membrane"/>
    <property type="evidence" value="ECO:0007669"/>
    <property type="project" value="UniProtKB-SubCell"/>
</dbReference>
<dbReference type="PANTHER" id="PTHR30213:SF1">
    <property type="entry name" value="INNER MEMBRANE PROTEIN YHJD"/>
    <property type="match status" value="1"/>
</dbReference>
<gene>
    <name evidence="7" type="ordered locus">Jden_0817</name>
</gene>
<keyword evidence="2" id="KW-1003">Cell membrane</keyword>
<dbReference type="InterPro" id="IPR017039">
    <property type="entry name" value="Virul_fac_BrkB"/>
</dbReference>
<keyword evidence="4 6" id="KW-1133">Transmembrane helix</keyword>
<keyword evidence="5 6" id="KW-0472">Membrane</keyword>
<feature type="transmembrane region" description="Helical" evidence="6">
    <location>
        <begin position="236"/>
        <end position="254"/>
    </location>
</feature>